<keyword evidence="4" id="KW-1185">Reference proteome</keyword>
<dbReference type="InterPro" id="IPR011008">
    <property type="entry name" value="Dimeric_a/b-barrel"/>
</dbReference>
<dbReference type="EMBL" id="SODP01000003">
    <property type="protein sequence ID" value="TDW65642.1"/>
    <property type="molecule type" value="Genomic_DNA"/>
</dbReference>
<protein>
    <recommendedName>
        <fullName evidence="2">YCII-related domain-containing protein</fullName>
    </recommendedName>
</protein>
<dbReference type="RefSeq" id="WP_134106993.1">
    <property type="nucleotide sequence ID" value="NZ_SODP01000003.1"/>
</dbReference>
<dbReference type="Proteomes" id="UP000295146">
    <property type="component" value="Unassembled WGS sequence"/>
</dbReference>
<name>A0A4R8BV41_9ACTN</name>
<dbReference type="SUPFAM" id="SSF54909">
    <property type="entry name" value="Dimeric alpha+beta barrel"/>
    <property type="match status" value="1"/>
</dbReference>
<dbReference type="Gene3D" id="3.30.70.1060">
    <property type="entry name" value="Dimeric alpha+beta barrel"/>
    <property type="match status" value="1"/>
</dbReference>
<evidence type="ECO:0000259" key="2">
    <source>
        <dbReference type="Pfam" id="PF03795"/>
    </source>
</evidence>
<reference evidence="3 4" key="1">
    <citation type="submission" date="2019-03" db="EMBL/GenBank/DDBJ databases">
        <title>Genomic Encyclopedia of Type Strains, Phase III (KMG-III): the genomes of soil and plant-associated and newly described type strains.</title>
        <authorList>
            <person name="Whitman W."/>
        </authorList>
    </citation>
    <scope>NUCLEOTIDE SEQUENCE [LARGE SCALE GENOMIC DNA]</scope>
    <source>
        <strain evidence="3 4">VKM Ac-2573</strain>
    </source>
</reference>
<proteinExistence type="inferred from homology"/>
<sequence>MTQYFVYGRDRAGAGELKGQLTEEHWAFMDRYAEELVARGPTLTEDREESTGSLHIVDLPDDEALKTFAYDEPYYVGGAFDTVELYRFHNLTGRTMWEFTTAVEGLGRYLVLTKDGPRPLTSDHLIVYGDLLDGDTHVGRAALVEAPDAAAAAGLVQAENAEVHPWEFGGRR</sequence>
<gene>
    <name evidence="3" type="ORF">EV653_5654</name>
</gene>
<dbReference type="PANTHER" id="PTHR33606:SF3">
    <property type="entry name" value="PROTEIN YCII"/>
    <property type="match status" value="1"/>
</dbReference>
<comment type="caution">
    <text evidence="3">The sequence shown here is derived from an EMBL/GenBank/DDBJ whole genome shotgun (WGS) entry which is preliminary data.</text>
</comment>
<evidence type="ECO:0000256" key="1">
    <source>
        <dbReference type="ARBA" id="ARBA00007689"/>
    </source>
</evidence>
<dbReference type="Pfam" id="PF03795">
    <property type="entry name" value="YCII"/>
    <property type="match status" value="1"/>
</dbReference>
<accession>A0A4R8BV41</accession>
<dbReference type="InterPro" id="IPR051807">
    <property type="entry name" value="Sec-metab_biosynth-assoc"/>
</dbReference>
<feature type="domain" description="YCII-related" evidence="2">
    <location>
        <begin position="3"/>
        <end position="88"/>
    </location>
</feature>
<evidence type="ECO:0000313" key="4">
    <source>
        <dbReference type="Proteomes" id="UP000295146"/>
    </source>
</evidence>
<dbReference type="OrthoDB" id="460439at2"/>
<organism evidence="3 4">
    <name type="scientific">Kribbella pratensis</name>
    <dbReference type="NCBI Taxonomy" id="2512112"/>
    <lineage>
        <taxon>Bacteria</taxon>
        <taxon>Bacillati</taxon>
        <taxon>Actinomycetota</taxon>
        <taxon>Actinomycetes</taxon>
        <taxon>Propionibacteriales</taxon>
        <taxon>Kribbellaceae</taxon>
        <taxon>Kribbella</taxon>
    </lineage>
</organism>
<evidence type="ECO:0000313" key="3">
    <source>
        <dbReference type="EMBL" id="TDW65642.1"/>
    </source>
</evidence>
<dbReference type="InterPro" id="IPR005545">
    <property type="entry name" value="YCII"/>
</dbReference>
<comment type="similarity">
    <text evidence="1">Belongs to the YciI family.</text>
</comment>
<dbReference type="PANTHER" id="PTHR33606">
    <property type="entry name" value="PROTEIN YCII"/>
    <property type="match status" value="1"/>
</dbReference>
<dbReference type="AlphaFoldDB" id="A0A4R8BV41"/>